<name>A0A975BNE8_9BACT</name>
<accession>A0A975BNE8</accession>
<dbReference type="EMBL" id="CP061800">
    <property type="protein sequence ID" value="QTA88209.1"/>
    <property type="molecule type" value="Genomic_DNA"/>
</dbReference>
<reference evidence="2" key="1">
    <citation type="journal article" date="2021" name="Microb. Physiol.">
        <title>Proteogenomic Insights into the Physiology of Marine, Sulfate-Reducing, Filamentous Desulfonema limicola and Desulfonema magnum.</title>
        <authorList>
            <person name="Schnaars V."/>
            <person name="Wohlbrand L."/>
            <person name="Scheve S."/>
            <person name="Hinrichs C."/>
            <person name="Reinhardt R."/>
            <person name="Rabus R."/>
        </authorList>
    </citation>
    <scope>NUCLEOTIDE SEQUENCE</scope>
    <source>
        <strain evidence="2">4be13</strain>
    </source>
</reference>
<dbReference type="PANTHER" id="PTHR37168">
    <property type="entry name" value="CRISPR-ASSOCIATED EXONUCLEASE CAS4"/>
    <property type="match status" value="1"/>
</dbReference>
<evidence type="ECO:0000259" key="1">
    <source>
        <dbReference type="Pfam" id="PF01930"/>
    </source>
</evidence>
<dbReference type="KEGG" id="dmm:dnm_042510"/>
<evidence type="ECO:0000313" key="3">
    <source>
        <dbReference type="Proteomes" id="UP000663722"/>
    </source>
</evidence>
<dbReference type="Proteomes" id="UP000663722">
    <property type="component" value="Chromosome"/>
</dbReference>
<dbReference type="InterPro" id="IPR022765">
    <property type="entry name" value="Dna2/Cas4_DUF83"/>
</dbReference>
<keyword evidence="3" id="KW-1185">Reference proteome</keyword>
<dbReference type="Pfam" id="PF01930">
    <property type="entry name" value="Cas_Cas4"/>
    <property type="match status" value="1"/>
</dbReference>
<dbReference type="Gene3D" id="3.90.320.10">
    <property type="match status" value="1"/>
</dbReference>
<feature type="domain" description="DUF83" evidence="1">
    <location>
        <begin position="61"/>
        <end position="216"/>
    </location>
</feature>
<organism evidence="2 3">
    <name type="scientific">Desulfonema magnum</name>
    <dbReference type="NCBI Taxonomy" id="45655"/>
    <lineage>
        <taxon>Bacteria</taxon>
        <taxon>Pseudomonadati</taxon>
        <taxon>Thermodesulfobacteriota</taxon>
        <taxon>Desulfobacteria</taxon>
        <taxon>Desulfobacterales</taxon>
        <taxon>Desulfococcaceae</taxon>
        <taxon>Desulfonema</taxon>
    </lineage>
</organism>
<protein>
    <submittedName>
        <fullName evidence="2">DUF83</fullName>
    </submittedName>
</protein>
<sequence>MREGRNPAFSPDEALSPDGKSRVSLPLFFFCPVHKRRTIMIQNWKHADAFYERVDRLGLHGLHFQHVVLCERRAWMYLHNINFAQWYGRVQTGTAKHSTSYARDHSTDGLFGLAPDRIDWENCVVYENKGSGGAVEASNNQTAFYALMLSIATGREWQAVTHVLSTRKRRDVVLDEHRLQKMWEASERLEALAVREDVPRARAIPLCKTCSLAGFCGHD</sequence>
<evidence type="ECO:0000313" key="2">
    <source>
        <dbReference type="EMBL" id="QTA88209.1"/>
    </source>
</evidence>
<proteinExistence type="predicted"/>
<dbReference type="PANTHER" id="PTHR37168:SF2">
    <property type="entry name" value="CRISPR-ASSOCIATED EXONUCLEASE CAS4"/>
    <property type="match status" value="1"/>
</dbReference>
<dbReference type="AlphaFoldDB" id="A0A975BNE8"/>
<dbReference type="InterPro" id="IPR011604">
    <property type="entry name" value="PDDEXK-like_dom_sf"/>
</dbReference>
<gene>
    <name evidence="2" type="ORF">dnm_042510</name>
</gene>